<evidence type="ECO:0000313" key="2">
    <source>
        <dbReference type="Proteomes" id="UP001549036"/>
    </source>
</evidence>
<evidence type="ECO:0000313" key="1">
    <source>
        <dbReference type="EMBL" id="MET3596441.1"/>
    </source>
</evidence>
<protein>
    <recommendedName>
        <fullName evidence="3">RiPP</fullName>
    </recommendedName>
</protein>
<proteinExistence type="predicted"/>
<sequence length="33" mass="3432">MKKIYEKPTFVRKGKLSAVTADNGAASGPVIPG</sequence>
<evidence type="ECO:0008006" key="3">
    <source>
        <dbReference type="Google" id="ProtNLM"/>
    </source>
</evidence>
<gene>
    <name evidence="1" type="ORF">ABID26_005860</name>
</gene>
<comment type="caution">
    <text evidence="1">The sequence shown here is derived from an EMBL/GenBank/DDBJ whole genome shotgun (WGS) entry which is preliminary data.</text>
</comment>
<accession>A0ABV2I0N5</accession>
<dbReference type="Proteomes" id="UP001549036">
    <property type="component" value="Unassembled WGS sequence"/>
</dbReference>
<organism evidence="1 2">
    <name type="scientific">Mesorhizobium shonense</name>
    <dbReference type="NCBI Taxonomy" id="1209948"/>
    <lineage>
        <taxon>Bacteria</taxon>
        <taxon>Pseudomonadati</taxon>
        <taxon>Pseudomonadota</taxon>
        <taxon>Alphaproteobacteria</taxon>
        <taxon>Hyphomicrobiales</taxon>
        <taxon>Phyllobacteriaceae</taxon>
        <taxon>Mesorhizobium</taxon>
    </lineage>
</organism>
<dbReference type="RefSeq" id="WP_126100784.1">
    <property type="nucleotide sequence ID" value="NZ_JBEPLM010000015.1"/>
</dbReference>
<reference evidence="1 2" key="1">
    <citation type="submission" date="2024-06" db="EMBL/GenBank/DDBJ databases">
        <title>Genomic Encyclopedia of Type Strains, Phase IV (KMG-IV): sequencing the most valuable type-strain genomes for metagenomic binning, comparative biology and taxonomic classification.</title>
        <authorList>
            <person name="Goeker M."/>
        </authorList>
    </citation>
    <scope>NUCLEOTIDE SEQUENCE [LARGE SCALE GENOMIC DNA]</scope>
    <source>
        <strain evidence="1 2">DSM 29846</strain>
    </source>
</reference>
<name>A0ABV2I0N5_9HYPH</name>
<dbReference type="EMBL" id="JBEPLM010000015">
    <property type="protein sequence ID" value="MET3596441.1"/>
    <property type="molecule type" value="Genomic_DNA"/>
</dbReference>
<keyword evidence="2" id="KW-1185">Reference proteome</keyword>